<accession>A0A377J2V9</accession>
<dbReference type="EC" id="5.1.3.2" evidence="3"/>
<dbReference type="PANTHER" id="PTHR43000">
    <property type="entry name" value="DTDP-D-GLUCOSE 4,6-DEHYDRATASE-RELATED"/>
    <property type="match status" value="1"/>
</dbReference>
<dbReference type="GO" id="GO:0003978">
    <property type="term" value="F:UDP-glucose 4-epimerase activity"/>
    <property type="evidence" value="ECO:0007669"/>
    <property type="project" value="UniProtKB-EC"/>
</dbReference>
<dbReference type="SUPFAM" id="SSF51735">
    <property type="entry name" value="NAD(P)-binding Rossmann-fold domains"/>
    <property type="match status" value="1"/>
</dbReference>
<dbReference type="OrthoDB" id="9801785at2"/>
<evidence type="ECO:0000313" key="4">
    <source>
        <dbReference type="Proteomes" id="UP000254841"/>
    </source>
</evidence>
<gene>
    <name evidence="3" type="ORF">NCTC12410_00607</name>
</gene>
<evidence type="ECO:0000259" key="2">
    <source>
        <dbReference type="Pfam" id="PF01370"/>
    </source>
</evidence>
<evidence type="ECO:0000256" key="1">
    <source>
        <dbReference type="ARBA" id="ARBA00007637"/>
    </source>
</evidence>
<dbReference type="InterPro" id="IPR001509">
    <property type="entry name" value="Epimerase_deHydtase"/>
</dbReference>
<protein>
    <submittedName>
        <fullName evidence="3">UDP-glucose 4-epimerase</fullName>
        <ecNumber evidence="3">5.1.3.2</ecNumber>
    </submittedName>
</protein>
<dbReference type="Pfam" id="PF01370">
    <property type="entry name" value="Epimerase"/>
    <property type="match status" value="1"/>
</dbReference>
<evidence type="ECO:0000313" key="3">
    <source>
        <dbReference type="EMBL" id="STO96790.1"/>
    </source>
</evidence>
<dbReference type="Proteomes" id="UP000254841">
    <property type="component" value="Unassembled WGS sequence"/>
</dbReference>
<name>A0A377J2V9_9HELI</name>
<dbReference type="RefSeq" id="WP_115011094.1">
    <property type="nucleotide sequence ID" value="NZ_UGHV01000001.1"/>
</dbReference>
<proteinExistence type="inferred from homology"/>
<dbReference type="AlphaFoldDB" id="A0A377J2V9"/>
<comment type="similarity">
    <text evidence="1">Belongs to the NAD(P)-dependent epimerase/dehydratase family.</text>
</comment>
<sequence>MHLLITGGAGFIGRALQEFLQARYSYKLYAPSSSELDLRDCHAVSSYIKAHKITHIIHLANRGGGRDTMGLHDIAEYNLRMFFAIMSQANKVEKILHFGSGAEYSKHKPIVSVKEPSYLESLPLDSYGFYKGVCSRFIESTRGNVVCLRIFGCYGAGENYRYKFISNAIVKNLLHLPITIYKDCVFDYIYIDDLCAIIEHFLHASISSLDHRVYNASSGSGVLLSELAKMINATSSFQSPIHFIESGLNNQYTSDNSRLLSAMPSLKLTPHSRAIESMREYFASNLASLDVESIKADPYLSKIGEMWAAGNNGGGGEHLDA</sequence>
<organism evidence="3 4">
    <name type="scientific">Helicobacter canis</name>
    <dbReference type="NCBI Taxonomy" id="29419"/>
    <lineage>
        <taxon>Bacteria</taxon>
        <taxon>Pseudomonadati</taxon>
        <taxon>Campylobacterota</taxon>
        <taxon>Epsilonproteobacteria</taxon>
        <taxon>Campylobacterales</taxon>
        <taxon>Helicobacteraceae</taxon>
        <taxon>Helicobacter</taxon>
    </lineage>
</organism>
<dbReference type="EMBL" id="UGHV01000001">
    <property type="protein sequence ID" value="STO96790.1"/>
    <property type="molecule type" value="Genomic_DNA"/>
</dbReference>
<dbReference type="InterPro" id="IPR036291">
    <property type="entry name" value="NAD(P)-bd_dom_sf"/>
</dbReference>
<dbReference type="Gene3D" id="3.40.50.720">
    <property type="entry name" value="NAD(P)-binding Rossmann-like Domain"/>
    <property type="match status" value="1"/>
</dbReference>
<reference evidence="3 4" key="1">
    <citation type="submission" date="2018-06" db="EMBL/GenBank/DDBJ databases">
        <authorList>
            <consortium name="Pathogen Informatics"/>
            <person name="Doyle S."/>
        </authorList>
    </citation>
    <scope>NUCLEOTIDE SEQUENCE [LARGE SCALE GENOMIC DNA]</scope>
    <source>
        <strain evidence="3 4">NCTC12410</strain>
    </source>
</reference>
<keyword evidence="3" id="KW-0413">Isomerase</keyword>
<feature type="domain" description="NAD-dependent epimerase/dehydratase" evidence="2">
    <location>
        <begin position="4"/>
        <end position="215"/>
    </location>
</feature>